<protein>
    <submittedName>
        <fullName evidence="7">Pangolin-like</fullName>
    </submittedName>
</protein>
<keyword evidence="5" id="KW-0804">Transcription</keyword>
<dbReference type="PANTHER" id="PTHR10373:SF38">
    <property type="entry name" value="PROTEIN PANGOLIN, ISOFORM J"/>
    <property type="match status" value="1"/>
</dbReference>
<evidence type="ECO:0000313" key="8">
    <source>
        <dbReference type="Proteomes" id="UP000192247"/>
    </source>
</evidence>
<evidence type="ECO:0000256" key="3">
    <source>
        <dbReference type="ARBA" id="ARBA00023125"/>
    </source>
</evidence>
<comment type="subcellular location">
    <subcellularLocation>
        <location evidence="1">Nucleus</location>
    </subcellularLocation>
</comment>
<keyword evidence="8" id="KW-1185">Reference proteome</keyword>
<comment type="caution">
    <text evidence="7">The sequence shown here is derived from an EMBL/GenBank/DDBJ whole genome shotgun (WGS) entry which is preliminary data.</text>
</comment>
<evidence type="ECO:0000313" key="7">
    <source>
        <dbReference type="EMBL" id="OQR72204.1"/>
    </source>
</evidence>
<dbReference type="GO" id="GO:1990907">
    <property type="term" value="C:beta-catenin-TCF complex"/>
    <property type="evidence" value="ECO:0007669"/>
    <property type="project" value="TreeGrafter"/>
</dbReference>
<evidence type="ECO:0000256" key="2">
    <source>
        <dbReference type="ARBA" id="ARBA00023015"/>
    </source>
</evidence>
<dbReference type="GO" id="GO:0000981">
    <property type="term" value="F:DNA-binding transcription factor activity, RNA polymerase II-specific"/>
    <property type="evidence" value="ECO:0007669"/>
    <property type="project" value="TreeGrafter"/>
</dbReference>
<dbReference type="GO" id="GO:0060070">
    <property type="term" value="P:canonical Wnt signaling pathway"/>
    <property type="evidence" value="ECO:0007669"/>
    <property type="project" value="TreeGrafter"/>
</dbReference>
<evidence type="ECO:0000256" key="1">
    <source>
        <dbReference type="ARBA" id="ARBA00004123"/>
    </source>
</evidence>
<sequence>MARQERQLHMQMYPGWTARDNY</sequence>
<evidence type="ECO:0000256" key="5">
    <source>
        <dbReference type="ARBA" id="ARBA00023163"/>
    </source>
</evidence>
<keyword evidence="6" id="KW-0539">Nucleus</keyword>
<reference evidence="7 8" key="1">
    <citation type="journal article" date="2017" name="Gigascience">
        <title>Draft genome of the honey bee ectoparasitic mite, Tropilaelaps mercedesae, is shaped by the parasitic life history.</title>
        <authorList>
            <person name="Dong X."/>
            <person name="Armstrong S.D."/>
            <person name="Xia D."/>
            <person name="Makepeace B.L."/>
            <person name="Darby A.C."/>
            <person name="Kadowaki T."/>
        </authorList>
    </citation>
    <scope>NUCLEOTIDE SEQUENCE [LARGE SCALE GENOMIC DNA]</scope>
    <source>
        <strain evidence="7">Wuxi-XJTLU</strain>
    </source>
</reference>
<keyword evidence="2" id="KW-0805">Transcription regulation</keyword>
<evidence type="ECO:0000256" key="6">
    <source>
        <dbReference type="ARBA" id="ARBA00023242"/>
    </source>
</evidence>
<keyword evidence="4" id="KW-0010">Activator</keyword>
<dbReference type="AlphaFoldDB" id="A0A1V9XF88"/>
<evidence type="ECO:0000256" key="4">
    <source>
        <dbReference type="ARBA" id="ARBA00023159"/>
    </source>
</evidence>
<dbReference type="InParanoid" id="A0A1V9XF88"/>
<dbReference type="GO" id="GO:0000785">
    <property type="term" value="C:chromatin"/>
    <property type="evidence" value="ECO:0007669"/>
    <property type="project" value="TreeGrafter"/>
</dbReference>
<dbReference type="Proteomes" id="UP000192247">
    <property type="component" value="Unassembled WGS sequence"/>
</dbReference>
<dbReference type="GO" id="GO:0000978">
    <property type="term" value="F:RNA polymerase II cis-regulatory region sequence-specific DNA binding"/>
    <property type="evidence" value="ECO:0007669"/>
    <property type="project" value="TreeGrafter"/>
</dbReference>
<feature type="non-terminal residue" evidence="7">
    <location>
        <position position="22"/>
    </location>
</feature>
<gene>
    <name evidence="7" type="ORF">BIW11_10535</name>
</gene>
<dbReference type="EMBL" id="MNPL01012333">
    <property type="protein sequence ID" value="OQR72204.1"/>
    <property type="molecule type" value="Genomic_DNA"/>
</dbReference>
<proteinExistence type="predicted"/>
<accession>A0A1V9XF88</accession>
<dbReference type="InterPro" id="IPR024940">
    <property type="entry name" value="TCF/LEF"/>
</dbReference>
<keyword evidence="3" id="KW-0238">DNA-binding</keyword>
<name>A0A1V9XF88_9ACAR</name>
<dbReference type="PANTHER" id="PTHR10373">
    <property type="entry name" value="TRANSCRIPTION FACTOR 7 FAMILY MEMBER"/>
    <property type="match status" value="1"/>
</dbReference>
<organism evidence="7 8">
    <name type="scientific">Tropilaelaps mercedesae</name>
    <dbReference type="NCBI Taxonomy" id="418985"/>
    <lineage>
        <taxon>Eukaryota</taxon>
        <taxon>Metazoa</taxon>
        <taxon>Ecdysozoa</taxon>
        <taxon>Arthropoda</taxon>
        <taxon>Chelicerata</taxon>
        <taxon>Arachnida</taxon>
        <taxon>Acari</taxon>
        <taxon>Parasitiformes</taxon>
        <taxon>Mesostigmata</taxon>
        <taxon>Gamasina</taxon>
        <taxon>Dermanyssoidea</taxon>
        <taxon>Laelapidae</taxon>
        <taxon>Tropilaelaps</taxon>
    </lineage>
</organism>